<keyword evidence="1" id="KW-0472">Membrane</keyword>
<keyword evidence="3" id="KW-1185">Reference proteome</keyword>
<evidence type="ECO:0000313" key="3">
    <source>
        <dbReference type="Proteomes" id="UP000824120"/>
    </source>
</evidence>
<reference evidence="2 3" key="1">
    <citation type="submission" date="2020-09" db="EMBL/GenBank/DDBJ databases">
        <title>De no assembly of potato wild relative species, Solanum commersonii.</title>
        <authorList>
            <person name="Cho K."/>
        </authorList>
    </citation>
    <scope>NUCLEOTIDE SEQUENCE [LARGE SCALE GENOMIC DNA]</scope>
    <source>
        <strain evidence="2">LZ3.2</strain>
        <tissue evidence="2">Leaf</tissue>
    </source>
</reference>
<dbReference type="AlphaFoldDB" id="A0A9J5Y2N9"/>
<keyword evidence="1" id="KW-1133">Transmembrane helix</keyword>
<name>A0A9J5Y2N9_SOLCO</name>
<feature type="transmembrane region" description="Helical" evidence="1">
    <location>
        <begin position="12"/>
        <end position="33"/>
    </location>
</feature>
<gene>
    <name evidence="2" type="ORF">H5410_044078</name>
</gene>
<sequence length="109" mass="12588">MNPGAGKPLILLIFVCYSSPYFWLCGIPIAFLLKFFMNVRLDLSYGESWPSQPKRLIFKVKRTPEQVKRAPEQVNPPFCRFSCTIVHGFFGDPSDLIFAKKFHEHPLKP</sequence>
<dbReference type="EMBL" id="JACXVP010000008">
    <property type="protein sequence ID" value="KAG5593564.1"/>
    <property type="molecule type" value="Genomic_DNA"/>
</dbReference>
<accession>A0A9J5Y2N9</accession>
<protein>
    <submittedName>
        <fullName evidence="2">Uncharacterized protein</fullName>
    </submittedName>
</protein>
<evidence type="ECO:0000256" key="1">
    <source>
        <dbReference type="SAM" id="Phobius"/>
    </source>
</evidence>
<evidence type="ECO:0000313" key="2">
    <source>
        <dbReference type="EMBL" id="KAG5593564.1"/>
    </source>
</evidence>
<organism evidence="2 3">
    <name type="scientific">Solanum commersonii</name>
    <name type="common">Commerson's wild potato</name>
    <name type="synonym">Commerson's nightshade</name>
    <dbReference type="NCBI Taxonomy" id="4109"/>
    <lineage>
        <taxon>Eukaryota</taxon>
        <taxon>Viridiplantae</taxon>
        <taxon>Streptophyta</taxon>
        <taxon>Embryophyta</taxon>
        <taxon>Tracheophyta</taxon>
        <taxon>Spermatophyta</taxon>
        <taxon>Magnoliopsida</taxon>
        <taxon>eudicotyledons</taxon>
        <taxon>Gunneridae</taxon>
        <taxon>Pentapetalae</taxon>
        <taxon>asterids</taxon>
        <taxon>lamiids</taxon>
        <taxon>Solanales</taxon>
        <taxon>Solanaceae</taxon>
        <taxon>Solanoideae</taxon>
        <taxon>Solaneae</taxon>
        <taxon>Solanum</taxon>
    </lineage>
</organism>
<proteinExistence type="predicted"/>
<keyword evidence="1" id="KW-0812">Transmembrane</keyword>
<dbReference type="Proteomes" id="UP000824120">
    <property type="component" value="Chromosome 8"/>
</dbReference>
<comment type="caution">
    <text evidence="2">The sequence shown here is derived from an EMBL/GenBank/DDBJ whole genome shotgun (WGS) entry which is preliminary data.</text>
</comment>